<proteinExistence type="predicted"/>
<gene>
    <name evidence="1" type="ORF">ISN26_00080</name>
</gene>
<organism evidence="1 2">
    <name type="scientific">Candidatus Amphirhobacter heronislandensis</name>
    <dbReference type="NCBI Taxonomy" id="1732024"/>
    <lineage>
        <taxon>Bacteria</taxon>
        <taxon>Pseudomonadati</taxon>
        <taxon>Pseudomonadota</taxon>
        <taxon>Gammaproteobacteria</taxon>
        <taxon>Candidatus Tethybacterales</taxon>
        <taxon>Candidatus Tethybacteraceae</taxon>
        <taxon>Candidatus Amphirhobacter</taxon>
    </lineage>
</organism>
<protein>
    <submittedName>
        <fullName evidence="1">Uncharacterized protein</fullName>
    </submittedName>
</protein>
<evidence type="ECO:0000313" key="2">
    <source>
        <dbReference type="Proteomes" id="UP000604381"/>
    </source>
</evidence>
<accession>A0A930UEV3</accession>
<dbReference type="Proteomes" id="UP000604381">
    <property type="component" value="Unassembled WGS sequence"/>
</dbReference>
<evidence type="ECO:0000313" key="1">
    <source>
        <dbReference type="EMBL" id="MBF2734491.1"/>
    </source>
</evidence>
<keyword evidence="2" id="KW-1185">Reference proteome</keyword>
<sequence length="49" mass="5562">MIIEGKLTVVENADALREVLRSLNTDTIGFRIIRGNSRRPFFITISLNT</sequence>
<comment type="caution">
    <text evidence="1">The sequence shown here is derived from an EMBL/GenBank/DDBJ whole genome shotgun (WGS) entry which is preliminary data.</text>
</comment>
<dbReference type="AlphaFoldDB" id="A0A930UEV3"/>
<reference evidence="1" key="1">
    <citation type="submission" date="2020-10" db="EMBL/GenBank/DDBJ databases">
        <title>An improved Amphimedon queenslandica hologenome assembly reveals how three proteobacterial symbionts can extend the metabolic phenotypic of their marine sponge host.</title>
        <authorList>
            <person name="Degnan B."/>
            <person name="Degnan S."/>
            <person name="Xiang X."/>
        </authorList>
    </citation>
    <scope>NUCLEOTIDE SEQUENCE</scope>
    <source>
        <strain evidence="1">AqS2</strain>
    </source>
</reference>
<dbReference type="EMBL" id="JADHEI010000003">
    <property type="protein sequence ID" value="MBF2734491.1"/>
    <property type="molecule type" value="Genomic_DNA"/>
</dbReference>
<name>A0A930UEV3_9GAMM</name>